<dbReference type="AlphaFoldDB" id="A0A8K1G3K5"/>
<dbReference type="EMBL" id="SWJQ01000764">
    <property type="protein sequence ID" value="TRZ11068.1"/>
    <property type="molecule type" value="Genomic_DNA"/>
</dbReference>
<sequence length="85" mass="10070">MELLEQVQWRTTKMIKGLEYFTYEKKLKKLGLFSLETSGRGPHQETGTRLFSVVTRGNGKKPTHMKFYLNMMKNFFIVWVTLHVN</sequence>
<evidence type="ECO:0000313" key="2">
    <source>
        <dbReference type="Proteomes" id="UP000796761"/>
    </source>
</evidence>
<name>A0A8K1G3K5_9PASS</name>
<protein>
    <submittedName>
        <fullName evidence="1">Uncharacterized protein</fullName>
    </submittedName>
</protein>
<accession>A0A8K1G3K5</accession>
<gene>
    <name evidence="1" type="ORF">HGM15179_016038</name>
</gene>
<comment type="caution">
    <text evidence="1">The sequence shown here is derived from an EMBL/GenBank/DDBJ whole genome shotgun (WGS) entry which is preliminary data.</text>
</comment>
<reference evidence="1" key="1">
    <citation type="submission" date="2019-04" db="EMBL/GenBank/DDBJ databases">
        <title>Genome assembly of Zosterops borbonicus 15179.</title>
        <authorList>
            <person name="Leroy T."/>
            <person name="Anselmetti Y."/>
            <person name="Tilak M.-K."/>
            <person name="Nabholz B."/>
        </authorList>
    </citation>
    <scope>NUCLEOTIDE SEQUENCE</scope>
    <source>
        <strain evidence="1">HGM_15179</strain>
        <tissue evidence="1">Muscle</tissue>
    </source>
</reference>
<dbReference type="OrthoDB" id="276744at2759"/>
<keyword evidence="2" id="KW-1185">Reference proteome</keyword>
<organism evidence="1 2">
    <name type="scientific">Zosterops borbonicus</name>
    <dbReference type="NCBI Taxonomy" id="364589"/>
    <lineage>
        <taxon>Eukaryota</taxon>
        <taxon>Metazoa</taxon>
        <taxon>Chordata</taxon>
        <taxon>Craniata</taxon>
        <taxon>Vertebrata</taxon>
        <taxon>Euteleostomi</taxon>
        <taxon>Archelosauria</taxon>
        <taxon>Archosauria</taxon>
        <taxon>Dinosauria</taxon>
        <taxon>Saurischia</taxon>
        <taxon>Theropoda</taxon>
        <taxon>Coelurosauria</taxon>
        <taxon>Aves</taxon>
        <taxon>Neognathae</taxon>
        <taxon>Neoaves</taxon>
        <taxon>Telluraves</taxon>
        <taxon>Australaves</taxon>
        <taxon>Passeriformes</taxon>
        <taxon>Sylvioidea</taxon>
        <taxon>Zosteropidae</taxon>
        <taxon>Zosterops</taxon>
    </lineage>
</organism>
<proteinExistence type="predicted"/>
<evidence type="ECO:0000313" key="1">
    <source>
        <dbReference type="EMBL" id="TRZ11068.1"/>
    </source>
</evidence>
<dbReference type="Proteomes" id="UP000796761">
    <property type="component" value="Unassembled WGS sequence"/>
</dbReference>